<sequence length="112" mass="13039">MLGQRQSLHFSFPHSIFSKEPRKCENREGHQFHMGPFEEIPVGNFLTCCNKSSVAKGLEFFSKNRRDLSIYLHPITNDTVKDHTSRIGWIGPSFPLDESKFYDYKGEPPMCW</sequence>
<name>A0A443SCT8_9ACAR</name>
<dbReference type="VEuPathDB" id="VectorBase:LDEU006756"/>
<evidence type="ECO:0000313" key="1">
    <source>
        <dbReference type="EMBL" id="RWS25284.1"/>
    </source>
</evidence>
<proteinExistence type="predicted"/>
<dbReference type="InterPro" id="IPR023389">
    <property type="entry name" value="DOPA-like_sf"/>
</dbReference>
<dbReference type="SUPFAM" id="SSF143410">
    <property type="entry name" value="DOPA-like"/>
    <property type="match status" value="1"/>
</dbReference>
<dbReference type="OrthoDB" id="9970095at2759"/>
<comment type="caution">
    <text evidence="1">The sequence shown here is derived from an EMBL/GenBank/DDBJ whole genome shotgun (WGS) entry which is preliminary data.</text>
</comment>
<dbReference type="InterPro" id="IPR014980">
    <property type="entry name" value="DOPA_dioxygen"/>
</dbReference>
<protein>
    <submittedName>
        <fullName evidence="1">Uncharacterized protein</fullName>
    </submittedName>
</protein>
<gene>
    <name evidence="1" type="ORF">B4U80_13102</name>
</gene>
<dbReference type="EMBL" id="NCKV01003877">
    <property type="protein sequence ID" value="RWS25284.1"/>
    <property type="molecule type" value="Genomic_DNA"/>
</dbReference>
<evidence type="ECO:0000313" key="2">
    <source>
        <dbReference type="Proteomes" id="UP000288716"/>
    </source>
</evidence>
<reference evidence="1 2" key="1">
    <citation type="journal article" date="2018" name="Gigascience">
        <title>Genomes of trombidid mites reveal novel predicted allergens and laterally-transferred genes associated with secondary metabolism.</title>
        <authorList>
            <person name="Dong X."/>
            <person name="Chaisiri K."/>
            <person name="Xia D."/>
            <person name="Armstrong S.D."/>
            <person name="Fang Y."/>
            <person name="Donnelly M.J."/>
            <person name="Kadowaki T."/>
            <person name="McGarry J.W."/>
            <person name="Darby A.C."/>
            <person name="Makepeace B.L."/>
        </authorList>
    </citation>
    <scope>NUCLEOTIDE SEQUENCE [LARGE SCALE GENOMIC DNA]</scope>
    <source>
        <strain evidence="1">UoL-UT</strain>
    </source>
</reference>
<dbReference type="Gene3D" id="3.30.70.1240">
    <property type="entry name" value="DOPA-like domains"/>
    <property type="match status" value="1"/>
</dbReference>
<dbReference type="Proteomes" id="UP000288716">
    <property type="component" value="Unassembled WGS sequence"/>
</dbReference>
<dbReference type="AlphaFoldDB" id="A0A443SCT8"/>
<accession>A0A443SCT8</accession>
<organism evidence="1 2">
    <name type="scientific">Leptotrombidium deliense</name>
    <dbReference type="NCBI Taxonomy" id="299467"/>
    <lineage>
        <taxon>Eukaryota</taxon>
        <taxon>Metazoa</taxon>
        <taxon>Ecdysozoa</taxon>
        <taxon>Arthropoda</taxon>
        <taxon>Chelicerata</taxon>
        <taxon>Arachnida</taxon>
        <taxon>Acari</taxon>
        <taxon>Acariformes</taxon>
        <taxon>Trombidiformes</taxon>
        <taxon>Prostigmata</taxon>
        <taxon>Anystina</taxon>
        <taxon>Parasitengona</taxon>
        <taxon>Trombiculoidea</taxon>
        <taxon>Trombiculidae</taxon>
        <taxon>Leptotrombidium</taxon>
    </lineage>
</organism>
<dbReference type="Pfam" id="PF08883">
    <property type="entry name" value="DOPA_dioxygen"/>
    <property type="match status" value="1"/>
</dbReference>
<keyword evidence="2" id="KW-1185">Reference proteome</keyword>